<sequence length="166" mass="18807">MELIVKRLLFSSRWLLVPFYLALFAALVAMLITTIKELFDFLPLVFTASPSYVVLRVLTLVDLAFIAALVVIVIFSGYKNFVSAVTSGEKNDWPEWMGQIDFTGLKLKLMSSIVAISSIQLLKNFMDVSQFTNRELIWMVILHLVFIITGPLLALTEKISYGKDEH</sequence>
<reference evidence="8 9" key="1">
    <citation type="submission" date="2020-08" db="EMBL/GenBank/DDBJ databases">
        <title>Genomic Encyclopedia of Type Strains, Phase IV (KMG-IV): sequencing the most valuable type-strain genomes for metagenomic binning, comparative biology and taxonomic classification.</title>
        <authorList>
            <person name="Goeker M."/>
        </authorList>
    </citation>
    <scope>NUCLEOTIDE SEQUENCE [LARGE SCALE GENOMIC DNA]</scope>
    <source>
        <strain evidence="8 9">DSM 28760</strain>
    </source>
</reference>
<dbReference type="Pfam" id="PF03350">
    <property type="entry name" value="UPF0114"/>
    <property type="match status" value="1"/>
</dbReference>
<keyword evidence="5 7" id="KW-1133">Transmembrane helix</keyword>
<organism evidence="8 9">
    <name type="scientific">Pseudochelatococcus contaminans</name>
    <dbReference type="NCBI Taxonomy" id="1538103"/>
    <lineage>
        <taxon>Bacteria</taxon>
        <taxon>Pseudomonadati</taxon>
        <taxon>Pseudomonadota</taxon>
        <taxon>Alphaproteobacteria</taxon>
        <taxon>Hyphomicrobiales</taxon>
        <taxon>Chelatococcaceae</taxon>
        <taxon>Pseudochelatococcus</taxon>
    </lineage>
</organism>
<feature type="transmembrane region" description="Helical" evidence="7">
    <location>
        <begin position="53"/>
        <end position="75"/>
    </location>
</feature>
<keyword evidence="6 7" id="KW-0472">Membrane</keyword>
<evidence type="ECO:0000256" key="1">
    <source>
        <dbReference type="ARBA" id="ARBA00004651"/>
    </source>
</evidence>
<accession>A0A7W5Z5X8</accession>
<evidence type="ECO:0000313" key="8">
    <source>
        <dbReference type="EMBL" id="MBB3810061.1"/>
    </source>
</evidence>
<dbReference type="GO" id="GO:0005886">
    <property type="term" value="C:plasma membrane"/>
    <property type="evidence" value="ECO:0007669"/>
    <property type="project" value="UniProtKB-SubCell"/>
</dbReference>
<comment type="caution">
    <text evidence="8">The sequence shown here is derived from an EMBL/GenBank/DDBJ whole genome shotgun (WGS) entry which is preliminary data.</text>
</comment>
<dbReference type="Proteomes" id="UP000537592">
    <property type="component" value="Unassembled WGS sequence"/>
</dbReference>
<evidence type="ECO:0000256" key="5">
    <source>
        <dbReference type="ARBA" id="ARBA00022989"/>
    </source>
</evidence>
<gene>
    <name evidence="8" type="ORF">FHS81_002149</name>
</gene>
<name>A0A7W5Z5X8_9HYPH</name>
<comment type="similarity">
    <text evidence="2 7">Belongs to the UPF0114 family.</text>
</comment>
<dbReference type="PANTHER" id="PTHR38596:SF1">
    <property type="entry name" value="UPF0114 PROTEIN YQHA"/>
    <property type="match status" value="1"/>
</dbReference>
<dbReference type="EMBL" id="JACICC010000004">
    <property type="protein sequence ID" value="MBB3810061.1"/>
    <property type="molecule type" value="Genomic_DNA"/>
</dbReference>
<evidence type="ECO:0000256" key="4">
    <source>
        <dbReference type="ARBA" id="ARBA00022692"/>
    </source>
</evidence>
<dbReference type="RefSeq" id="WP_343052471.1">
    <property type="nucleotide sequence ID" value="NZ_JACICC010000004.1"/>
</dbReference>
<dbReference type="NCBIfam" id="TIGR00645">
    <property type="entry name" value="HI0507"/>
    <property type="match status" value="1"/>
</dbReference>
<comment type="subcellular location">
    <subcellularLocation>
        <location evidence="1 7">Cell membrane</location>
        <topology evidence="1 7">Multi-pass membrane protein</topology>
    </subcellularLocation>
</comment>
<keyword evidence="3 7" id="KW-1003">Cell membrane</keyword>
<evidence type="ECO:0000256" key="7">
    <source>
        <dbReference type="HAMAP-Rule" id="MF_00143"/>
    </source>
</evidence>
<dbReference type="InterPro" id="IPR020761">
    <property type="entry name" value="UPF0114_bac"/>
</dbReference>
<feature type="transmembrane region" description="Helical" evidence="7">
    <location>
        <begin position="137"/>
        <end position="156"/>
    </location>
</feature>
<evidence type="ECO:0000256" key="6">
    <source>
        <dbReference type="ARBA" id="ARBA00023136"/>
    </source>
</evidence>
<evidence type="ECO:0000256" key="2">
    <source>
        <dbReference type="ARBA" id="ARBA00005774"/>
    </source>
</evidence>
<feature type="transmembrane region" description="Helical" evidence="7">
    <location>
        <begin position="12"/>
        <end position="33"/>
    </location>
</feature>
<protein>
    <recommendedName>
        <fullName evidence="7">UPF0114 protein FHS81_002149</fullName>
    </recommendedName>
</protein>
<dbReference type="PANTHER" id="PTHR38596">
    <property type="entry name" value="UPF0114 PROTEIN YQHA"/>
    <property type="match status" value="1"/>
</dbReference>
<dbReference type="InterPro" id="IPR005134">
    <property type="entry name" value="UPF0114"/>
</dbReference>
<evidence type="ECO:0000313" key="9">
    <source>
        <dbReference type="Proteomes" id="UP000537592"/>
    </source>
</evidence>
<keyword evidence="4 7" id="KW-0812">Transmembrane</keyword>
<dbReference type="AlphaFoldDB" id="A0A7W5Z5X8"/>
<dbReference type="HAMAP" id="MF_00143">
    <property type="entry name" value="UPF0114"/>
    <property type="match status" value="1"/>
</dbReference>
<proteinExistence type="inferred from homology"/>
<keyword evidence="9" id="KW-1185">Reference proteome</keyword>
<evidence type="ECO:0000256" key="3">
    <source>
        <dbReference type="ARBA" id="ARBA00022475"/>
    </source>
</evidence>